<keyword evidence="7" id="KW-1185">Reference proteome</keyword>
<sequence>MDTLKSLKVFCEVVEMNSFSGAAKQLGISTVMVSKHIAHLEVTQQTRLLNRTSRSISLTDSGRLYYKSCREALDILEEAEVMLGHHNGSVSGTLRVTAPQWFSNPQFAHLIIDFQDAYPKVNFELILDNQRLDLVAGRYDLALRVTDKLSPTLIVRPLTKIDFMLVGSPSYFAKMGHPQSMQDLNLHSLILPILSEIDGLEVRKDQEVSNIGGIRPLRTNDTTLSLQLALTGSRLAYLPYWIIADELKTGRLQLAINNVSFSRTLYAAYKNRSFLAPKIRAFIDFLAVRLADLELTNCSDL</sequence>
<evidence type="ECO:0000256" key="1">
    <source>
        <dbReference type="ARBA" id="ARBA00009437"/>
    </source>
</evidence>
<dbReference type="GO" id="GO:0006351">
    <property type="term" value="P:DNA-templated transcription"/>
    <property type="evidence" value="ECO:0007669"/>
    <property type="project" value="TreeGrafter"/>
</dbReference>
<evidence type="ECO:0000256" key="4">
    <source>
        <dbReference type="ARBA" id="ARBA00023163"/>
    </source>
</evidence>
<name>A0A2D0KSH1_9GAMM</name>
<evidence type="ECO:0000256" key="3">
    <source>
        <dbReference type="ARBA" id="ARBA00023125"/>
    </source>
</evidence>
<dbReference type="InterPro" id="IPR000847">
    <property type="entry name" value="LysR_HTH_N"/>
</dbReference>
<dbReference type="InterPro" id="IPR036388">
    <property type="entry name" value="WH-like_DNA-bd_sf"/>
</dbReference>
<dbReference type="Pfam" id="PF03466">
    <property type="entry name" value="LysR_substrate"/>
    <property type="match status" value="1"/>
</dbReference>
<gene>
    <name evidence="6" type="ORF">Xsto_01296</name>
</gene>
<dbReference type="InterPro" id="IPR058163">
    <property type="entry name" value="LysR-type_TF_proteobact-type"/>
</dbReference>
<dbReference type="Proteomes" id="UP000222366">
    <property type="component" value="Unassembled WGS sequence"/>
</dbReference>
<dbReference type="InterPro" id="IPR005119">
    <property type="entry name" value="LysR_subst-bd"/>
</dbReference>
<dbReference type="FunFam" id="1.10.10.10:FF:000001">
    <property type="entry name" value="LysR family transcriptional regulator"/>
    <property type="match status" value="1"/>
</dbReference>
<dbReference type="EMBL" id="NJAJ01000009">
    <property type="protein sequence ID" value="PHM66364.1"/>
    <property type="molecule type" value="Genomic_DNA"/>
</dbReference>
<keyword evidence="2" id="KW-0805">Transcription regulation</keyword>
<dbReference type="AlphaFoldDB" id="A0A2D0KSH1"/>
<feature type="domain" description="HTH lysR-type" evidence="5">
    <location>
        <begin position="1"/>
        <end position="59"/>
    </location>
</feature>
<protein>
    <submittedName>
        <fullName evidence="6">Transcriptional regulator PtxR</fullName>
    </submittedName>
</protein>
<dbReference type="Gene3D" id="1.10.10.10">
    <property type="entry name" value="Winged helix-like DNA-binding domain superfamily/Winged helix DNA-binding domain"/>
    <property type="match status" value="1"/>
</dbReference>
<dbReference type="SUPFAM" id="SSF46785">
    <property type="entry name" value="Winged helix' DNA-binding domain"/>
    <property type="match status" value="1"/>
</dbReference>
<reference evidence="6 7" key="1">
    <citation type="journal article" date="2017" name="Nat. Microbiol.">
        <title>Natural product diversity associated with the nematode symbionts Photorhabdus and Xenorhabdus.</title>
        <authorList>
            <person name="Tobias N.J."/>
            <person name="Wolff H."/>
            <person name="Djahanschiri B."/>
            <person name="Grundmann F."/>
            <person name="Kronenwerth M."/>
            <person name="Shi Y.M."/>
            <person name="Simonyi S."/>
            <person name="Grun P."/>
            <person name="Shapiro-Ilan D."/>
            <person name="Pidot S.J."/>
            <person name="Stinear T.P."/>
            <person name="Ebersberger I."/>
            <person name="Bode H.B."/>
        </authorList>
    </citation>
    <scope>NUCLEOTIDE SEQUENCE [LARGE SCALE GENOMIC DNA]</scope>
    <source>
        <strain evidence="6 7">DSM 17904</strain>
    </source>
</reference>
<dbReference type="Gene3D" id="3.40.190.290">
    <property type="match status" value="1"/>
</dbReference>
<organism evidence="6 7">
    <name type="scientific">Xenorhabdus stockiae</name>
    <dbReference type="NCBI Taxonomy" id="351614"/>
    <lineage>
        <taxon>Bacteria</taxon>
        <taxon>Pseudomonadati</taxon>
        <taxon>Pseudomonadota</taxon>
        <taxon>Gammaproteobacteria</taxon>
        <taxon>Enterobacterales</taxon>
        <taxon>Morganellaceae</taxon>
        <taxon>Xenorhabdus</taxon>
    </lineage>
</organism>
<dbReference type="GO" id="GO:0043565">
    <property type="term" value="F:sequence-specific DNA binding"/>
    <property type="evidence" value="ECO:0007669"/>
    <property type="project" value="TreeGrafter"/>
</dbReference>
<dbReference type="SUPFAM" id="SSF53850">
    <property type="entry name" value="Periplasmic binding protein-like II"/>
    <property type="match status" value="1"/>
</dbReference>
<proteinExistence type="inferred from homology"/>
<comment type="similarity">
    <text evidence="1">Belongs to the LysR transcriptional regulatory family.</text>
</comment>
<evidence type="ECO:0000259" key="5">
    <source>
        <dbReference type="PROSITE" id="PS50931"/>
    </source>
</evidence>
<dbReference type="PANTHER" id="PTHR30537:SF35">
    <property type="entry name" value="TRANSCRIPTIONAL REGULATORY PROTEIN"/>
    <property type="match status" value="1"/>
</dbReference>
<evidence type="ECO:0000313" key="6">
    <source>
        <dbReference type="EMBL" id="PHM66364.1"/>
    </source>
</evidence>
<dbReference type="CDD" id="cd08422">
    <property type="entry name" value="PBP2_CrgA_like"/>
    <property type="match status" value="1"/>
</dbReference>
<dbReference type="GO" id="GO:0003700">
    <property type="term" value="F:DNA-binding transcription factor activity"/>
    <property type="evidence" value="ECO:0007669"/>
    <property type="project" value="InterPro"/>
</dbReference>
<keyword evidence="3" id="KW-0238">DNA-binding</keyword>
<accession>A0A2D0KSH1</accession>
<dbReference type="PROSITE" id="PS50931">
    <property type="entry name" value="HTH_LYSR"/>
    <property type="match status" value="1"/>
</dbReference>
<dbReference type="PANTHER" id="PTHR30537">
    <property type="entry name" value="HTH-TYPE TRANSCRIPTIONAL REGULATOR"/>
    <property type="match status" value="1"/>
</dbReference>
<keyword evidence="4" id="KW-0804">Transcription</keyword>
<dbReference type="InterPro" id="IPR036390">
    <property type="entry name" value="WH_DNA-bd_sf"/>
</dbReference>
<evidence type="ECO:0000256" key="2">
    <source>
        <dbReference type="ARBA" id="ARBA00023015"/>
    </source>
</evidence>
<comment type="caution">
    <text evidence="6">The sequence shown here is derived from an EMBL/GenBank/DDBJ whole genome shotgun (WGS) entry which is preliminary data.</text>
</comment>
<evidence type="ECO:0000313" key="7">
    <source>
        <dbReference type="Proteomes" id="UP000222366"/>
    </source>
</evidence>
<dbReference type="Pfam" id="PF00126">
    <property type="entry name" value="HTH_1"/>
    <property type="match status" value="1"/>
</dbReference>